<evidence type="ECO:0000313" key="1">
    <source>
        <dbReference type="EMBL" id="BAW19314.1"/>
    </source>
</evidence>
<proteinExistence type="predicted"/>
<organism evidence="1 2">
    <name type="scientific">Ralstonia phage RP31</name>
    <dbReference type="NCBI Taxonomy" id="1923890"/>
    <lineage>
        <taxon>Viruses</taxon>
        <taxon>Duplodnaviria</taxon>
        <taxon>Heunggongvirae</taxon>
        <taxon>Uroviricota</taxon>
        <taxon>Caudoviricetes</taxon>
        <taxon>Chimalliviridae</taxon>
        <taxon>Ripduovirus</taxon>
        <taxon>Ripduovirus RP12</taxon>
    </lineage>
</organism>
<accession>A0A1L7N218</accession>
<name>A0A1L7N218_9CAUD</name>
<protein>
    <submittedName>
        <fullName evidence="1">Putative virion structural protein</fullName>
    </submittedName>
</protein>
<sequence length="224" mass="24660">MHGNRKAAENELINCIEAILPGSENTKIYQDIFKGMPDKEFDQWILDLESGTRQLALIVPELGSITLDVERNLDVAEKWGHNFFESIWMDPQNGSPAYLSNDKYLIVDLPLKRQAQFLIKKISIPEDNRSIDTFTGQPTGKSKGSKISWPELQILAALGGFDETIAEFFKFRGGDLQGFNAMNNMIANTGGVSLNAVGALGTKVKAVQSLSTLLTAMHISNTGI</sequence>
<evidence type="ECO:0000313" key="2">
    <source>
        <dbReference type="Proteomes" id="UP000222950"/>
    </source>
</evidence>
<dbReference type="EMBL" id="AP017925">
    <property type="protein sequence ID" value="BAW19314.1"/>
    <property type="molecule type" value="Genomic_DNA"/>
</dbReference>
<reference evidence="1 2" key="1">
    <citation type="submission" date="2016-12" db="EMBL/GenBank/DDBJ databases">
        <title>Characterization of two jumbo phages RP12 and RP31 infecting the phytopathogen Ralstonia solanacearum.</title>
        <authorList>
            <person name="Kawasaki T."/>
            <person name="Yoshikawa G."/>
            <person name="Ogata H."/>
            <person name="Yamada T."/>
        </authorList>
    </citation>
    <scope>NUCLEOTIDE SEQUENCE [LARGE SCALE GENOMIC DNA]</scope>
    <source>
        <strain evidence="1 2">RP31</strain>
    </source>
</reference>
<dbReference type="Proteomes" id="UP000222950">
    <property type="component" value="Segment"/>
</dbReference>